<dbReference type="EMBL" id="PXOT01000024">
    <property type="protein sequence ID" value="PSG89300.1"/>
    <property type="molecule type" value="Genomic_DNA"/>
</dbReference>
<feature type="transmembrane region" description="Helical" evidence="1">
    <location>
        <begin position="135"/>
        <end position="154"/>
    </location>
</feature>
<dbReference type="PANTHER" id="PTHR14969:SF13">
    <property type="entry name" value="AT30094P"/>
    <property type="match status" value="1"/>
</dbReference>
<sequence length="190" mass="22450">MLEQILELDKQVFLFLNNLGNPSWDGFWMFYTDKLHWIPFYAVLFFFMYKKRNDKSIILTAVVIALMILFTDQITNLFKYGLKRPRPCHEADLIDVMRLVKSWCGGAYGYFSGHASNSMAVAIFSGFMLKQRFKYLIYILIVWSLAMGYSRIYIGVHYPLDVLSGMIFGGFSGYMFYRFESYLHKRFTLR</sequence>
<evidence type="ECO:0000259" key="2">
    <source>
        <dbReference type="SMART" id="SM00014"/>
    </source>
</evidence>
<dbReference type="RefSeq" id="WP_106679443.1">
    <property type="nucleotide sequence ID" value="NZ_JACHWV010000003.1"/>
</dbReference>
<keyword evidence="1" id="KW-0472">Membrane</keyword>
<feature type="domain" description="Phosphatidic acid phosphatase type 2/haloperoxidase" evidence="2">
    <location>
        <begin position="60"/>
        <end position="177"/>
    </location>
</feature>
<evidence type="ECO:0000313" key="3">
    <source>
        <dbReference type="EMBL" id="PSG89300.1"/>
    </source>
</evidence>
<evidence type="ECO:0000256" key="1">
    <source>
        <dbReference type="SAM" id="Phobius"/>
    </source>
</evidence>
<feature type="transmembrane region" description="Helical" evidence="1">
    <location>
        <begin position="28"/>
        <end position="49"/>
    </location>
</feature>
<dbReference type="SUPFAM" id="SSF48317">
    <property type="entry name" value="Acid phosphatase/Vanadium-dependent haloperoxidase"/>
    <property type="match status" value="1"/>
</dbReference>
<dbReference type="AlphaFoldDB" id="A0A2T1NAZ0"/>
<name>A0A2T1NAZ0_9FLAO</name>
<keyword evidence="1" id="KW-1133">Transmembrane helix</keyword>
<proteinExistence type="predicted"/>
<reference evidence="3 4" key="1">
    <citation type="submission" date="2018-03" db="EMBL/GenBank/DDBJ databases">
        <title>Mesoflavibacter sp. HG37 and Mesoflavibacter sp. HG96 sp.nov., two marine bacteria isolated from seawater of Western Pacific Ocean.</title>
        <authorList>
            <person name="Cheng H."/>
            <person name="Wu Y.-H."/>
            <person name="Guo L.-L."/>
            <person name="Xu X.-W."/>
        </authorList>
    </citation>
    <scope>NUCLEOTIDE SEQUENCE [LARGE SCALE GENOMIC DNA]</scope>
    <source>
        <strain evidence="3 4">KCTC 42117</strain>
    </source>
</reference>
<dbReference type="CDD" id="cd03395">
    <property type="entry name" value="PAP2_like_4"/>
    <property type="match status" value="1"/>
</dbReference>
<feature type="transmembrane region" description="Helical" evidence="1">
    <location>
        <begin position="107"/>
        <end position="128"/>
    </location>
</feature>
<dbReference type="PANTHER" id="PTHR14969">
    <property type="entry name" value="SPHINGOSINE-1-PHOSPHATE PHOSPHOHYDROLASE"/>
    <property type="match status" value="1"/>
</dbReference>
<evidence type="ECO:0000313" key="4">
    <source>
        <dbReference type="Proteomes" id="UP000238430"/>
    </source>
</evidence>
<accession>A0A2T1NAZ0</accession>
<dbReference type="OrthoDB" id="9789113at2"/>
<keyword evidence="1" id="KW-0812">Transmembrane</keyword>
<dbReference type="SMART" id="SM00014">
    <property type="entry name" value="acidPPc"/>
    <property type="match status" value="1"/>
</dbReference>
<gene>
    <name evidence="3" type="ORF">C7H61_10130</name>
</gene>
<dbReference type="Gene3D" id="1.20.144.10">
    <property type="entry name" value="Phosphatidic acid phosphatase type 2/haloperoxidase"/>
    <property type="match status" value="1"/>
</dbReference>
<protein>
    <submittedName>
        <fullName evidence="3">Phosphatase PAP2 family protein</fullName>
    </submittedName>
</protein>
<dbReference type="InterPro" id="IPR000326">
    <property type="entry name" value="PAP2/HPO"/>
</dbReference>
<organism evidence="3 4">
    <name type="scientific">Mesoflavibacter zeaxanthinifaciens subsp. sabulilitoris</name>
    <dbReference type="NCBI Taxonomy" id="1520893"/>
    <lineage>
        <taxon>Bacteria</taxon>
        <taxon>Pseudomonadati</taxon>
        <taxon>Bacteroidota</taxon>
        <taxon>Flavobacteriia</taxon>
        <taxon>Flavobacteriales</taxon>
        <taxon>Flavobacteriaceae</taxon>
        <taxon>Mesoflavibacter</taxon>
    </lineage>
</organism>
<keyword evidence="4" id="KW-1185">Reference proteome</keyword>
<feature type="transmembrane region" description="Helical" evidence="1">
    <location>
        <begin position="56"/>
        <end position="75"/>
    </location>
</feature>
<comment type="caution">
    <text evidence="3">The sequence shown here is derived from an EMBL/GenBank/DDBJ whole genome shotgun (WGS) entry which is preliminary data.</text>
</comment>
<feature type="transmembrane region" description="Helical" evidence="1">
    <location>
        <begin position="160"/>
        <end position="177"/>
    </location>
</feature>
<dbReference type="InterPro" id="IPR036938">
    <property type="entry name" value="PAP2/HPO_sf"/>
</dbReference>
<dbReference type="Proteomes" id="UP000238430">
    <property type="component" value="Unassembled WGS sequence"/>
</dbReference>
<dbReference type="Pfam" id="PF01569">
    <property type="entry name" value="PAP2"/>
    <property type="match status" value="1"/>
</dbReference>